<gene>
    <name evidence="1" type="ORF">HanXRQr2_Chr03g0131391</name>
</gene>
<proteinExistence type="predicted"/>
<accession>A0A9K3NXZ8</accession>
<dbReference type="EMBL" id="MNCJ02000318">
    <property type="protein sequence ID" value="KAF5816170.1"/>
    <property type="molecule type" value="Genomic_DNA"/>
</dbReference>
<reference evidence="1" key="1">
    <citation type="journal article" date="2017" name="Nature">
        <title>The sunflower genome provides insights into oil metabolism, flowering and Asterid evolution.</title>
        <authorList>
            <person name="Badouin H."/>
            <person name="Gouzy J."/>
            <person name="Grassa C.J."/>
            <person name="Murat F."/>
            <person name="Staton S.E."/>
            <person name="Cottret L."/>
            <person name="Lelandais-Briere C."/>
            <person name="Owens G.L."/>
            <person name="Carrere S."/>
            <person name="Mayjonade B."/>
            <person name="Legrand L."/>
            <person name="Gill N."/>
            <person name="Kane N.C."/>
            <person name="Bowers J.E."/>
            <person name="Hubner S."/>
            <person name="Bellec A."/>
            <person name="Berard A."/>
            <person name="Berges H."/>
            <person name="Blanchet N."/>
            <person name="Boniface M.C."/>
            <person name="Brunel D."/>
            <person name="Catrice O."/>
            <person name="Chaidir N."/>
            <person name="Claudel C."/>
            <person name="Donnadieu C."/>
            <person name="Faraut T."/>
            <person name="Fievet G."/>
            <person name="Helmstetter N."/>
            <person name="King M."/>
            <person name="Knapp S.J."/>
            <person name="Lai Z."/>
            <person name="Le Paslier M.C."/>
            <person name="Lippi Y."/>
            <person name="Lorenzon L."/>
            <person name="Mandel J.R."/>
            <person name="Marage G."/>
            <person name="Marchand G."/>
            <person name="Marquand E."/>
            <person name="Bret-Mestries E."/>
            <person name="Morien E."/>
            <person name="Nambeesan S."/>
            <person name="Nguyen T."/>
            <person name="Pegot-Espagnet P."/>
            <person name="Pouilly N."/>
            <person name="Raftis F."/>
            <person name="Sallet E."/>
            <person name="Schiex T."/>
            <person name="Thomas J."/>
            <person name="Vandecasteele C."/>
            <person name="Vares D."/>
            <person name="Vear F."/>
            <person name="Vautrin S."/>
            <person name="Crespi M."/>
            <person name="Mangin B."/>
            <person name="Burke J.M."/>
            <person name="Salse J."/>
            <person name="Munos S."/>
            <person name="Vincourt P."/>
            <person name="Rieseberg L.H."/>
            <person name="Langlade N.B."/>
        </authorList>
    </citation>
    <scope>NUCLEOTIDE SEQUENCE</scope>
    <source>
        <tissue evidence="1">Leaves</tissue>
    </source>
</reference>
<reference evidence="1" key="2">
    <citation type="submission" date="2020-06" db="EMBL/GenBank/DDBJ databases">
        <title>Helianthus annuus Genome sequencing and assembly Release 2.</title>
        <authorList>
            <person name="Gouzy J."/>
            <person name="Langlade N."/>
            <person name="Munos S."/>
        </authorList>
    </citation>
    <scope>NUCLEOTIDE SEQUENCE</scope>
    <source>
        <tissue evidence="1">Leaves</tissue>
    </source>
</reference>
<dbReference type="Gramene" id="mRNA:HanXRQr2_Chr03g0131391">
    <property type="protein sequence ID" value="CDS:HanXRQr2_Chr03g0131391.1"/>
    <property type="gene ID" value="HanXRQr2_Chr03g0131391"/>
</dbReference>
<dbReference type="AlphaFoldDB" id="A0A9K3NXZ8"/>
<sequence length="64" mass="7441">MDMSEWQASYLPIRSIPVERYSLPHHHTFSPSLSSFSLSSCLHLTLLVHLLTNHQRINFNSFTD</sequence>
<protein>
    <submittedName>
        <fullName evidence="1">Uncharacterized protein</fullName>
    </submittedName>
</protein>
<name>A0A9K3NXZ8_HELAN</name>
<dbReference type="Proteomes" id="UP000215914">
    <property type="component" value="Unassembled WGS sequence"/>
</dbReference>
<organism evidence="1 2">
    <name type="scientific">Helianthus annuus</name>
    <name type="common">Common sunflower</name>
    <dbReference type="NCBI Taxonomy" id="4232"/>
    <lineage>
        <taxon>Eukaryota</taxon>
        <taxon>Viridiplantae</taxon>
        <taxon>Streptophyta</taxon>
        <taxon>Embryophyta</taxon>
        <taxon>Tracheophyta</taxon>
        <taxon>Spermatophyta</taxon>
        <taxon>Magnoliopsida</taxon>
        <taxon>eudicotyledons</taxon>
        <taxon>Gunneridae</taxon>
        <taxon>Pentapetalae</taxon>
        <taxon>asterids</taxon>
        <taxon>campanulids</taxon>
        <taxon>Asterales</taxon>
        <taxon>Asteraceae</taxon>
        <taxon>Asteroideae</taxon>
        <taxon>Heliantheae alliance</taxon>
        <taxon>Heliantheae</taxon>
        <taxon>Helianthus</taxon>
    </lineage>
</organism>
<evidence type="ECO:0000313" key="1">
    <source>
        <dbReference type="EMBL" id="KAF5816170.1"/>
    </source>
</evidence>
<evidence type="ECO:0000313" key="2">
    <source>
        <dbReference type="Proteomes" id="UP000215914"/>
    </source>
</evidence>
<comment type="caution">
    <text evidence="1">The sequence shown here is derived from an EMBL/GenBank/DDBJ whole genome shotgun (WGS) entry which is preliminary data.</text>
</comment>
<keyword evidence="2" id="KW-1185">Reference proteome</keyword>